<dbReference type="Proteomes" id="UP000194236">
    <property type="component" value="Unassembled WGS sequence"/>
</dbReference>
<dbReference type="SUPFAM" id="SSF50156">
    <property type="entry name" value="PDZ domain-like"/>
    <property type="match status" value="1"/>
</dbReference>
<dbReference type="GO" id="GO:0005737">
    <property type="term" value="C:cytoplasm"/>
    <property type="evidence" value="ECO:0007669"/>
    <property type="project" value="TreeGrafter"/>
</dbReference>
<organism evidence="2 3">
    <name type="scientific">Euroglyphus maynei</name>
    <name type="common">Mayne's house dust mite</name>
    <dbReference type="NCBI Taxonomy" id="6958"/>
    <lineage>
        <taxon>Eukaryota</taxon>
        <taxon>Metazoa</taxon>
        <taxon>Ecdysozoa</taxon>
        <taxon>Arthropoda</taxon>
        <taxon>Chelicerata</taxon>
        <taxon>Arachnida</taxon>
        <taxon>Acari</taxon>
        <taxon>Acariformes</taxon>
        <taxon>Sarcoptiformes</taxon>
        <taxon>Astigmata</taxon>
        <taxon>Psoroptidia</taxon>
        <taxon>Analgoidea</taxon>
        <taxon>Pyroglyphidae</taxon>
        <taxon>Pyroglyphinae</taxon>
        <taxon>Euroglyphus</taxon>
    </lineage>
</organism>
<evidence type="ECO:0000313" key="3">
    <source>
        <dbReference type="Proteomes" id="UP000194236"/>
    </source>
</evidence>
<dbReference type="PANTHER" id="PTHR12345:SF11">
    <property type="entry name" value="FI13065P"/>
    <property type="match status" value="1"/>
</dbReference>
<protein>
    <submittedName>
        <fullName evidence="2">PH domain containing protein</fullName>
    </submittedName>
</protein>
<accession>A0A1Y3B5P5</accession>
<gene>
    <name evidence="2" type="ORF">BLA29_012055</name>
</gene>
<proteinExistence type="predicted"/>
<reference evidence="2 3" key="1">
    <citation type="submission" date="2017-03" db="EMBL/GenBank/DDBJ databases">
        <title>Genome Survey of Euroglyphus maynei.</title>
        <authorList>
            <person name="Arlian L.G."/>
            <person name="Morgan M.S."/>
            <person name="Rider S.D."/>
        </authorList>
    </citation>
    <scope>NUCLEOTIDE SEQUENCE [LARGE SCALE GENOMIC DNA]</scope>
    <source>
        <strain evidence="2">Arlian Lab</strain>
        <tissue evidence="2">Whole body</tissue>
    </source>
</reference>
<dbReference type="EMBL" id="MUJZ01046186">
    <property type="protein sequence ID" value="OTF74615.1"/>
    <property type="molecule type" value="Genomic_DNA"/>
</dbReference>
<dbReference type="PANTHER" id="PTHR12345">
    <property type="entry name" value="SYNTENIN RELATED"/>
    <property type="match status" value="1"/>
</dbReference>
<feature type="non-terminal residue" evidence="2">
    <location>
        <position position="148"/>
    </location>
</feature>
<dbReference type="InterPro" id="IPR051230">
    <property type="entry name" value="APP-Binding"/>
</dbReference>
<comment type="caution">
    <text evidence="2">The sequence shown here is derived from an EMBL/GenBank/DDBJ whole genome shotgun (WGS) entry which is preliminary data.</text>
</comment>
<sequence length="148" mass="17003">MQQSNGVMLKVRKKDCHNTIAFVDIDQLGIFIAGWKQRDHPYLHNTFHIGDQLISINGMAIETVQHAKDFIKQQSTTNLDFIIRRVPFGQIYCLKRSFDGEDLGIVREKGTAKIINIIEQSVAERCGLHSPHYYHHNNDNDESSLQLN</sequence>
<dbReference type="InterPro" id="IPR036034">
    <property type="entry name" value="PDZ_sf"/>
</dbReference>
<dbReference type="OrthoDB" id="6126662at2759"/>
<name>A0A1Y3B5P5_EURMA</name>
<evidence type="ECO:0000313" key="2">
    <source>
        <dbReference type="EMBL" id="OTF74615.1"/>
    </source>
</evidence>
<evidence type="ECO:0000256" key="1">
    <source>
        <dbReference type="ARBA" id="ARBA00022737"/>
    </source>
</evidence>
<keyword evidence="1" id="KW-0677">Repeat</keyword>
<dbReference type="AlphaFoldDB" id="A0A1Y3B5P5"/>
<dbReference type="GO" id="GO:0005886">
    <property type="term" value="C:plasma membrane"/>
    <property type="evidence" value="ECO:0007669"/>
    <property type="project" value="TreeGrafter"/>
</dbReference>
<keyword evidence="3" id="KW-1185">Reference proteome</keyword>